<name>H0R4S1_9ACTN</name>
<dbReference type="InterPro" id="IPR011009">
    <property type="entry name" value="Kinase-like_dom_sf"/>
</dbReference>
<keyword evidence="3" id="KW-1185">Reference proteome</keyword>
<dbReference type="InterPro" id="IPR051678">
    <property type="entry name" value="AGP_Transferase"/>
</dbReference>
<dbReference type="Gene3D" id="3.30.200.20">
    <property type="entry name" value="Phosphorylase Kinase, domain 1"/>
    <property type="match status" value="1"/>
</dbReference>
<evidence type="ECO:0000313" key="2">
    <source>
        <dbReference type="EMBL" id="GAB20072.1"/>
    </source>
</evidence>
<comment type="caution">
    <text evidence="2">The sequence shown here is derived from an EMBL/GenBank/DDBJ whole genome shotgun (WGS) entry which is preliminary data.</text>
</comment>
<gene>
    <name evidence="2" type="ORF">GOEFS_105_00830</name>
</gene>
<dbReference type="AlphaFoldDB" id="H0R4S1"/>
<dbReference type="CDD" id="cd05154">
    <property type="entry name" value="ACAD10_11_N-like"/>
    <property type="match status" value="1"/>
</dbReference>
<dbReference type="OrthoDB" id="3806873at2"/>
<dbReference type="InterPro" id="IPR002575">
    <property type="entry name" value="Aminoglycoside_PTrfase"/>
</dbReference>
<dbReference type="Gene3D" id="3.90.1200.10">
    <property type="match status" value="1"/>
</dbReference>
<evidence type="ECO:0000313" key="3">
    <source>
        <dbReference type="Proteomes" id="UP000035034"/>
    </source>
</evidence>
<proteinExistence type="predicted"/>
<dbReference type="STRING" id="1077974.GOEFS_105_00830"/>
<reference evidence="2 3" key="1">
    <citation type="submission" date="2011-12" db="EMBL/GenBank/DDBJ databases">
        <title>Whole genome shotgun sequence of Gordonia effusa NBRC 100432.</title>
        <authorList>
            <person name="Yoshida I."/>
            <person name="Takarada H."/>
            <person name="Hosoyama A."/>
            <person name="Tsuchikane K."/>
            <person name="Katsumata H."/>
            <person name="Yamazaki S."/>
            <person name="Fujita N."/>
        </authorList>
    </citation>
    <scope>NUCLEOTIDE SEQUENCE [LARGE SCALE GENOMIC DNA]</scope>
    <source>
        <strain evidence="2 3">NBRC 100432</strain>
    </source>
</reference>
<dbReference type="PANTHER" id="PTHR21310">
    <property type="entry name" value="AMINOGLYCOSIDE PHOSPHOTRANSFERASE-RELATED-RELATED"/>
    <property type="match status" value="1"/>
</dbReference>
<dbReference type="InterPro" id="IPR041726">
    <property type="entry name" value="ACAD10_11_N"/>
</dbReference>
<accession>H0R4S1</accession>
<dbReference type="PANTHER" id="PTHR21310:SF40">
    <property type="entry name" value="AMINOGLYCOSIDE PHOSPHOTRANSFERASE DOMAIN-CONTAINING PROTEIN-RELATED"/>
    <property type="match status" value="1"/>
</dbReference>
<dbReference type="SUPFAM" id="SSF56112">
    <property type="entry name" value="Protein kinase-like (PK-like)"/>
    <property type="match status" value="1"/>
</dbReference>
<dbReference type="Proteomes" id="UP000035034">
    <property type="component" value="Unassembled WGS sequence"/>
</dbReference>
<sequence length="351" mass="38483">MLKRQRFLDADGCDAVASWLADRLPGDGPVAIAELDQSAGNSHQVFLVKRAAKQWVMRVAPTGREFTGDGRFDLHHEWRILNAISESAIPHAKAVLVSDSSCPVGNAILVIEYVDGHVLHGQLPEEYATPESARQIVDSLVDTLATISHFDWERADIAPPGIDTDTYLERQCTKGRRLMESARTREAPLVDKLFDHLEQAMPSSSTLGLIHGDYSSMNVMVHRTGDPSVAAVIDWETGTVGDSMIDIGYLTARWVSPEENPLLANFALGGGNAEHHRILPDRAYVARRFAESAGKSVDLLPYYQGFAMARLAVAIEPRVQRARQREDEQTASMFAAMVDTCAQHGLTLAGA</sequence>
<dbReference type="eggNOG" id="COG3173">
    <property type="taxonomic scope" value="Bacteria"/>
</dbReference>
<evidence type="ECO:0000259" key="1">
    <source>
        <dbReference type="Pfam" id="PF01636"/>
    </source>
</evidence>
<protein>
    <recommendedName>
        <fullName evidence="1">Aminoglycoside phosphotransferase domain-containing protein</fullName>
    </recommendedName>
</protein>
<feature type="domain" description="Aminoglycoside phosphotransferase" evidence="1">
    <location>
        <begin position="38"/>
        <end position="276"/>
    </location>
</feature>
<dbReference type="EMBL" id="BAEH01000105">
    <property type="protein sequence ID" value="GAB20072.1"/>
    <property type="molecule type" value="Genomic_DNA"/>
</dbReference>
<dbReference type="Pfam" id="PF01636">
    <property type="entry name" value="APH"/>
    <property type="match status" value="1"/>
</dbReference>
<organism evidence="2 3">
    <name type="scientific">Gordonia effusa NBRC 100432</name>
    <dbReference type="NCBI Taxonomy" id="1077974"/>
    <lineage>
        <taxon>Bacteria</taxon>
        <taxon>Bacillati</taxon>
        <taxon>Actinomycetota</taxon>
        <taxon>Actinomycetes</taxon>
        <taxon>Mycobacteriales</taxon>
        <taxon>Gordoniaceae</taxon>
        <taxon>Gordonia</taxon>
    </lineage>
</organism>